<protein>
    <submittedName>
        <fullName evidence="1">Uncharacterized protein</fullName>
    </submittedName>
</protein>
<keyword evidence="2" id="KW-1185">Reference proteome</keyword>
<name>A0ABD0PST6_CIRMR</name>
<organism evidence="1 2">
    <name type="scientific">Cirrhinus mrigala</name>
    <name type="common">Mrigala</name>
    <dbReference type="NCBI Taxonomy" id="683832"/>
    <lineage>
        <taxon>Eukaryota</taxon>
        <taxon>Metazoa</taxon>
        <taxon>Chordata</taxon>
        <taxon>Craniata</taxon>
        <taxon>Vertebrata</taxon>
        <taxon>Euteleostomi</taxon>
        <taxon>Actinopterygii</taxon>
        <taxon>Neopterygii</taxon>
        <taxon>Teleostei</taxon>
        <taxon>Ostariophysi</taxon>
        <taxon>Cypriniformes</taxon>
        <taxon>Cyprinidae</taxon>
        <taxon>Labeoninae</taxon>
        <taxon>Labeonini</taxon>
        <taxon>Cirrhinus</taxon>
    </lineage>
</organism>
<evidence type="ECO:0000313" key="2">
    <source>
        <dbReference type="Proteomes" id="UP001529510"/>
    </source>
</evidence>
<dbReference type="Proteomes" id="UP001529510">
    <property type="component" value="Unassembled WGS sequence"/>
</dbReference>
<dbReference type="AlphaFoldDB" id="A0ABD0PST6"/>
<sequence>CLTSKTQHTCGFSACDHNYDPGGFICWDRLQQLQPSSLWEDSALGHLKFKHPQLHQHSLPL</sequence>
<feature type="non-terminal residue" evidence="1">
    <location>
        <position position="61"/>
    </location>
</feature>
<dbReference type="EMBL" id="JAMKFB020000014">
    <property type="protein sequence ID" value="KAL0176862.1"/>
    <property type="molecule type" value="Genomic_DNA"/>
</dbReference>
<feature type="non-terminal residue" evidence="1">
    <location>
        <position position="1"/>
    </location>
</feature>
<evidence type="ECO:0000313" key="1">
    <source>
        <dbReference type="EMBL" id="KAL0176862.1"/>
    </source>
</evidence>
<accession>A0ABD0PST6</accession>
<reference evidence="1 2" key="1">
    <citation type="submission" date="2024-05" db="EMBL/GenBank/DDBJ databases">
        <title>Genome sequencing and assembly of Indian major carp, Cirrhinus mrigala (Hamilton, 1822).</title>
        <authorList>
            <person name="Mohindra V."/>
            <person name="Chowdhury L.M."/>
            <person name="Lal K."/>
            <person name="Jena J.K."/>
        </authorList>
    </citation>
    <scope>NUCLEOTIDE SEQUENCE [LARGE SCALE GENOMIC DNA]</scope>
    <source>
        <strain evidence="1">CM1030</strain>
        <tissue evidence="1">Blood</tissue>
    </source>
</reference>
<comment type="caution">
    <text evidence="1">The sequence shown here is derived from an EMBL/GenBank/DDBJ whole genome shotgun (WGS) entry which is preliminary data.</text>
</comment>
<gene>
    <name evidence="1" type="ORF">M9458_029192</name>
</gene>
<proteinExistence type="predicted"/>